<sequence>IEVKVKSAAEDIHKKKDEEKLKLTEADKHVTCMYCLYHDDKTDLCFQKNEKPAQLSVLIMQNLTVEELTNVISIIERLAECSEK</sequence>
<protein>
    <submittedName>
        <fullName evidence="1">Uncharacterized protein</fullName>
    </submittedName>
</protein>
<feature type="non-terminal residue" evidence="1">
    <location>
        <position position="1"/>
    </location>
</feature>
<dbReference type="EMBL" id="GG749496">
    <property type="protein sequence ID" value="KMW68658.1"/>
    <property type="molecule type" value="Genomic_DNA"/>
</dbReference>
<gene>
    <name evidence="1" type="ORF">BDDG_12952</name>
</gene>
<reference evidence="1" key="1">
    <citation type="submission" date="2010-03" db="EMBL/GenBank/DDBJ databases">
        <title>Annotation of Blastomyces dermatitidis strain ATCC 18188.</title>
        <authorList>
            <consortium name="The Broad Institute Genome Sequencing Platform"/>
            <consortium name="Broad Institute Genome Sequencing Center for Infectious Disease."/>
            <person name="Cuomo C."/>
            <person name="Klein B."/>
            <person name="Sullivan T."/>
            <person name="Heitman J."/>
            <person name="Young S."/>
            <person name="Zeng Q."/>
            <person name="Gargeya S."/>
            <person name="Alvarado L."/>
            <person name="Berlin A.M."/>
            <person name="Chapman S.B."/>
            <person name="Chen Z."/>
            <person name="Freedman E."/>
            <person name="Gellesch M."/>
            <person name="Goldberg J."/>
            <person name="Griggs A."/>
            <person name="Gujja S."/>
            <person name="Heilman E."/>
            <person name="Heiman D."/>
            <person name="Howarth C."/>
            <person name="Mehta T."/>
            <person name="Neiman D."/>
            <person name="Pearson M."/>
            <person name="Roberts A."/>
            <person name="Saif S."/>
            <person name="Shea T."/>
            <person name="Shenoy N."/>
            <person name="Sisk P."/>
            <person name="Stolte C."/>
            <person name="Sykes S."/>
            <person name="White J."/>
            <person name="Yandava C."/>
            <person name="Haas B."/>
            <person name="Nusbaum C."/>
            <person name="Birren B."/>
        </authorList>
    </citation>
    <scope>NUCLEOTIDE SEQUENCE</scope>
    <source>
        <strain evidence="1">ATCC 18188</strain>
    </source>
</reference>
<accession>A0A0J9EQU9</accession>
<evidence type="ECO:0000313" key="1">
    <source>
        <dbReference type="EMBL" id="KMW68658.1"/>
    </source>
</evidence>
<name>A0A0J9EQU9_AJEDA</name>
<dbReference type="Proteomes" id="UP000007802">
    <property type="component" value="Unassembled WGS sequence"/>
</dbReference>
<feature type="non-terminal residue" evidence="1">
    <location>
        <position position="84"/>
    </location>
</feature>
<dbReference type="AlphaFoldDB" id="A0A0J9EQU9"/>
<organism evidence="1">
    <name type="scientific">Ajellomyces dermatitidis (strain ATCC 18188 / CBS 674.68)</name>
    <name type="common">Blastomyces dermatitidis</name>
    <dbReference type="NCBI Taxonomy" id="653446"/>
    <lineage>
        <taxon>Eukaryota</taxon>
        <taxon>Fungi</taxon>
        <taxon>Dikarya</taxon>
        <taxon>Ascomycota</taxon>
        <taxon>Pezizomycotina</taxon>
        <taxon>Eurotiomycetes</taxon>
        <taxon>Eurotiomycetidae</taxon>
        <taxon>Onygenales</taxon>
        <taxon>Ajellomycetaceae</taxon>
        <taxon>Blastomyces</taxon>
    </lineage>
</organism>
<proteinExistence type="predicted"/>